<evidence type="ECO:0008006" key="3">
    <source>
        <dbReference type="Google" id="ProtNLM"/>
    </source>
</evidence>
<name>A0A9W7CJM7_9STRA</name>
<protein>
    <recommendedName>
        <fullName evidence="3">Beta-lactamase-related domain-containing protein</fullName>
    </recommendedName>
</protein>
<gene>
    <name evidence="1" type="ORF">TrLO_g3405</name>
</gene>
<dbReference type="Proteomes" id="UP001165122">
    <property type="component" value="Unassembled WGS sequence"/>
</dbReference>
<comment type="caution">
    <text evidence="1">The sequence shown here is derived from an EMBL/GenBank/DDBJ whole genome shotgun (WGS) entry which is preliminary data.</text>
</comment>
<proteinExistence type="predicted"/>
<evidence type="ECO:0000313" key="1">
    <source>
        <dbReference type="EMBL" id="GMI07048.1"/>
    </source>
</evidence>
<keyword evidence="2" id="KW-1185">Reference proteome</keyword>
<evidence type="ECO:0000313" key="2">
    <source>
        <dbReference type="Proteomes" id="UP001165122"/>
    </source>
</evidence>
<sequence>MDISNTIGGFFDFGTMVTMANRPTPREATRQHGFVGWAGKGGSLFLWNREKNIGFAYTMTGMMNGGSGGPRTDKFFEVLRNK</sequence>
<accession>A0A9W7CJM7</accession>
<dbReference type="OrthoDB" id="5946976at2759"/>
<reference evidence="2" key="1">
    <citation type="journal article" date="2023" name="Commun. Biol.">
        <title>Genome analysis of Parmales, the sister group of diatoms, reveals the evolutionary specialization of diatoms from phago-mixotrophs to photoautotrophs.</title>
        <authorList>
            <person name="Ban H."/>
            <person name="Sato S."/>
            <person name="Yoshikawa S."/>
            <person name="Yamada K."/>
            <person name="Nakamura Y."/>
            <person name="Ichinomiya M."/>
            <person name="Sato N."/>
            <person name="Blanc-Mathieu R."/>
            <person name="Endo H."/>
            <person name="Kuwata A."/>
            <person name="Ogata H."/>
        </authorList>
    </citation>
    <scope>NUCLEOTIDE SEQUENCE [LARGE SCALE GENOMIC DNA]</scope>
    <source>
        <strain evidence="2">NIES 3700</strain>
    </source>
</reference>
<dbReference type="EMBL" id="BRXW01000108">
    <property type="protein sequence ID" value="GMI07048.1"/>
    <property type="molecule type" value="Genomic_DNA"/>
</dbReference>
<dbReference type="SUPFAM" id="SSF56601">
    <property type="entry name" value="beta-lactamase/transpeptidase-like"/>
    <property type="match status" value="1"/>
</dbReference>
<dbReference type="InterPro" id="IPR012338">
    <property type="entry name" value="Beta-lactam/transpept-like"/>
</dbReference>
<organism evidence="1 2">
    <name type="scientific">Triparma laevis f. longispina</name>
    <dbReference type="NCBI Taxonomy" id="1714387"/>
    <lineage>
        <taxon>Eukaryota</taxon>
        <taxon>Sar</taxon>
        <taxon>Stramenopiles</taxon>
        <taxon>Ochrophyta</taxon>
        <taxon>Bolidophyceae</taxon>
        <taxon>Parmales</taxon>
        <taxon>Triparmaceae</taxon>
        <taxon>Triparma</taxon>
    </lineage>
</organism>
<dbReference type="AlphaFoldDB" id="A0A9W7CJM7"/>